<reference evidence="2 3" key="1">
    <citation type="submission" date="2024-06" db="EMBL/GenBank/DDBJ databases">
        <title>The Natural Products Discovery Center: Release of the First 8490 Sequenced Strains for Exploring Actinobacteria Biosynthetic Diversity.</title>
        <authorList>
            <person name="Kalkreuter E."/>
            <person name="Kautsar S.A."/>
            <person name="Yang D."/>
            <person name="Bader C.D."/>
            <person name="Teijaro C.N."/>
            <person name="Fluegel L."/>
            <person name="Davis C.M."/>
            <person name="Simpson J.R."/>
            <person name="Lauterbach L."/>
            <person name="Steele A.D."/>
            <person name="Gui C."/>
            <person name="Meng S."/>
            <person name="Li G."/>
            <person name="Viehrig K."/>
            <person name="Ye F."/>
            <person name="Su P."/>
            <person name="Kiefer A.F."/>
            <person name="Nichols A."/>
            <person name="Cepeda A.J."/>
            <person name="Yan W."/>
            <person name="Fan B."/>
            <person name="Jiang Y."/>
            <person name="Adhikari A."/>
            <person name="Zheng C.-J."/>
            <person name="Schuster L."/>
            <person name="Cowan T.M."/>
            <person name="Smanski M.J."/>
            <person name="Chevrette M.G."/>
            <person name="De Carvalho L.P.S."/>
            <person name="Shen B."/>
        </authorList>
    </citation>
    <scope>NUCLEOTIDE SEQUENCE [LARGE SCALE GENOMIC DNA]</scope>
    <source>
        <strain evidence="2 3">NPDC050100</strain>
    </source>
</reference>
<evidence type="ECO:0000256" key="1">
    <source>
        <dbReference type="ARBA" id="ARBA00022801"/>
    </source>
</evidence>
<comment type="caution">
    <text evidence="2">The sequence shown here is derived from an EMBL/GenBank/DDBJ whole genome shotgun (WGS) entry which is preliminary data.</text>
</comment>
<keyword evidence="1 2" id="KW-0378">Hydrolase</keyword>
<name>A0ABV3G867_MICGL</name>
<dbReference type="EC" id="3.1.3.-" evidence="2"/>
<gene>
    <name evidence="2" type="ORF">AB0I59_03215</name>
</gene>
<dbReference type="InterPro" id="IPR013078">
    <property type="entry name" value="His_Pase_superF_clade-1"/>
</dbReference>
<keyword evidence="3" id="KW-1185">Reference proteome</keyword>
<dbReference type="PANTHER" id="PTHR46517">
    <property type="entry name" value="FRUCTOSE-2,6-BISPHOSPHATASE TIGAR"/>
    <property type="match status" value="1"/>
</dbReference>
<organism evidence="2 3">
    <name type="scientific">Microtetraspora glauca</name>
    <dbReference type="NCBI Taxonomy" id="1996"/>
    <lineage>
        <taxon>Bacteria</taxon>
        <taxon>Bacillati</taxon>
        <taxon>Actinomycetota</taxon>
        <taxon>Actinomycetes</taxon>
        <taxon>Streptosporangiales</taxon>
        <taxon>Streptosporangiaceae</taxon>
        <taxon>Microtetraspora</taxon>
    </lineage>
</organism>
<accession>A0ABV3G867</accession>
<evidence type="ECO:0000313" key="3">
    <source>
        <dbReference type="Proteomes" id="UP001551675"/>
    </source>
</evidence>
<dbReference type="PANTHER" id="PTHR46517:SF1">
    <property type="entry name" value="FRUCTOSE-2,6-BISPHOSPHATASE TIGAR"/>
    <property type="match status" value="1"/>
</dbReference>
<protein>
    <submittedName>
        <fullName evidence="2">Histidine phosphatase family protein</fullName>
        <ecNumber evidence="2">3.1.3.-</ecNumber>
    </submittedName>
</protein>
<proteinExistence type="predicted"/>
<dbReference type="CDD" id="cd07067">
    <property type="entry name" value="HP_PGM_like"/>
    <property type="match status" value="1"/>
</dbReference>
<dbReference type="SUPFAM" id="SSF53254">
    <property type="entry name" value="Phosphoglycerate mutase-like"/>
    <property type="match status" value="1"/>
</dbReference>
<dbReference type="GO" id="GO:0016787">
    <property type="term" value="F:hydrolase activity"/>
    <property type="evidence" value="ECO:0007669"/>
    <property type="project" value="UniProtKB-KW"/>
</dbReference>
<evidence type="ECO:0000313" key="2">
    <source>
        <dbReference type="EMBL" id="MEV0967621.1"/>
    </source>
</evidence>
<dbReference type="InterPro" id="IPR029033">
    <property type="entry name" value="His_PPase_superfam"/>
</dbReference>
<dbReference type="Gene3D" id="3.40.50.1240">
    <property type="entry name" value="Phosphoglycerate mutase-like"/>
    <property type="match status" value="1"/>
</dbReference>
<dbReference type="Proteomes" id="UP001551675">
    <property type="component" value="Unassembled WGS sequence"/>
</dbReference>
<dbReference type="RefSeq" id="WP_358129481.1">
    <property type="nucleotide sequence ID" value="NZ_JBFALK010000001.1"/>
</dbReference>
<dbReference type="EMBL" id="JBFALK010000001">
    <property type="protein sequence ID" value="MEV0967621.1"/>
    <property type="molecule type" value="Genomic_DNA"/>
</dbReference>
<sequence>MGVELVYETHSITTDNETGVATGWLPGELSPQGRALAAELGLRRRDDGLAVVFTSDLRRAVETAEIAFRDGGIPIVPDPRLRECDYGVFNGGPVAEVAAQRSQHIRTPWPGGQSYQDVVEQTREFLRDLVVRWDGTRVLLVAHSANRWSLDHLLSGVPLEELVDAPFDWRPGWTFHVPAWFR</sequence>
<dbReference type="InterPro" id="IPR051695">
    <property type="entry name" value="Phosphoglycerate_Mutase"/>
</dbReference>
<dbReference type="Pfam" id="PF00300">
    <property type="entry name" value="His_Phos_1"/>
    <property type="match status" value="1"/>
</dbReference>